<dbReference type="STRING" id="27342.A0A0H2S2E9"/>
<protein>
    <submittedName>
        <fullName evidence="2">Uncharacterized protein</fullName>
    </submittedName>
</protein>
<evidence type="ECO:0000313" key="2">
    <source>
        <dbReference type="EMBL" id="KLO18485.1"/>
    </source>
</evidence>
<organism evidence="2 3">
    <name type="scientific">Schizopora paradoxa</name>
    <dbReference type="NCBI Taxonomy" id="27342"/>
    <lineage>
        <taxon>Eukaryota</taxon>
        <taxon>Fungi</taxon>
        <taxon>Dikarya</taxon>
        <taxon>Basidiomycota</taxon>
        <taxon>Agaricomycotina</taxon>
        <taxon>Agaricomycetes</taxon>
        <taxon>Hymenochaetales</taxon>
        <taxon>Schizoporaceae</taxon>
        <taxon>Schizopora</taxon>
    </lineage>
</organism>
<keyword evidence="3" id="KW-1185">Reference proteome</keyword>
<dbReference type="InParanoid" id="A0A0H2S2E9"/>
<reference evidence="2 3" key="1">
    <citation type="submission" date="2015-04" db="EMBL/GenBank/DDBJ databases">
        <title>Complete genome sequence of Schizopora paradoxa KUC8140, a cosmopolitan wood degrader in East Asia.</title>
        <authorList>
            <consortium name="DOE Joint Genome Institute"/>
            <person name="Min B."/>
            <person name="Park H."/>
            <person name="Jang Y."/>
            <person name="Kim J.-J."/>
            <person name="Kim K.H."/>
            <person name="Pangilinan J."/>
            <person name="Lipzen A."/>
            <person name="Riley R."/>
            <person name="Grigoriev I.V."/>
            <person name="Spatafora J.W."/>
            <person name="Choi I.-G."/>
        </authorList>
    </citation>
    <scope>NUCLEOTIDE SEQUENCE [LARGE SCALE GENOMIC DNA]</scope>
    <source>
        <strain evidence="2 3">KUC8140</strain>
    </source>
</reference>
<name>A0A0H2S2E9_9AGAM</name>
<feature type="region of interest" description="Disordered" evidence="1">
    <location>
        <begin position="145"/>
        <end position="164"/>
    </location>
</feature>
<feature type="region of interest" description="Disordered" evidence="1">
    <location>
        <begin position="444"/>
        <end position="468"/>
    </location>
</feature>
<feature type="compositionally biased region" description="Low complexity" evidence="1">
    <location>
        <begin position="184"/>
        <end position="195"/>
    </location>
</feature>
<evidence type="ECO:0000313" key="3">
    <source>
        <dbReference type="Proteomes" id="UP000053477"/>
    </source>
</evidence>
<feature type="region of interest" description="Disordered" evidence="1">
    <location>
        <begin position="169"/>
        <end position="281"/>
    </location>
</feature>
<dbReference type="OrthoDB" id="2553626at2759"/>
<sequence length="468" mass="51943">MFSVSRQRRLFLRLSALTDDEYAVCLCALKDILDIQDTSSGGGYDMKTMSETEELALEGREVGIKEVRAWMKGRFHDVELGDIDKTLHLFSGFLESTNHLSGGQFLAALRIVMHVRNGRDVQEENAFAQVFEPRRNFPFRVPSATVSSGGAPIHRTTVLKPLPKNELNIENSKRHGSSPGVKLAASSGSAQASSQTISTRPQATGVVIDLTDSPPTADSSLPPNNPSRVTSTGPEPLGSNEDLREQPGSPPMPIVKKKKPSDRESIDEENHTAKERPDKAIITKKVAPENDVIIHVGKCAACVEKSKDICFGRRGFACDECRDSKLSCKFARYDGQSAISQNTSSAHNKSIPSRNKSLFKARRARNKKKIDMKSKIPSWFERRALGLSSPTPENRKAPAEVEALEHFHCAVENYNNMKFDNTSTVREAAASKLMNTHAKEVVGFRLERKEKERKENEKKAKSEQLEKK</sequence>
<dbReference type="EMBL" id="KQ085894">
    <property type="protein sequence ID" value="KLO18485.1"/>
    <property type="molecule type" value="Genomic_DNA"/>
</dbReference>
<proteinExistence type="predicted"/>
<feature type="compositionally biased region" description="Basic and acidic residues" evidence="1">
    <location>
        <begin position="261"/>
        <end position="281"/>
    </location>
</feature>
<feature type="compositionally biased region" description="Polar residues" evidence="1">
    <location>
        <begin position="213"/>
        <end position="233"/>
    </location>
</feature>
<gene>
    <name evidence="2" type="ORF">SCHPADRAFT_993536</name>
</gene>
<accession>A0A0H2S2E9</accession>
<evidence type="ECO:0000256" key="1">
    <source>
        <dbReference type="SAM" id="MobiDB-lite"/>
    </source>
</evidence>
<dbReference type="AlphaFoldDB" id="A0A0H2S2E9"/>
<dbReference type="Proteomes" id="UP000053477">
    <property type="component" value="Unassembled WGS sequence"/>
</dbReference>